<protein>
    <submittedName>
        <fullName evidence="3">DUF5625 family protein</fullName>
    </submittedName>
</protein>
<feature type="non-terminal residue" evidence="3">
    <location>
        <position position="113"/>
    </location>
</feature>
<dbReference type="InterPro" id="IPR041008">
    <property type="entry name" value="DUF5625"/>
</dbReference>
<reference evidence="3 4" key="1">
    <citation type="submission" date="2022-07" db="EMBL/GenBank/DDBJ databases">
        <title>Genome Analysis of Selected Gammaproteobacteria from Nigerian Food snails.</title>
        <authorList>
            <person name="Okafor A.C."/>
        </authorList>
    </citation>
    <scope>NUCLEOTIDE SEQUENCE [LARGE SCALE GENOMIC DNA]</scope>
    <source>
        <strain evidence="3 4">Awg 2</strain>
    </source>
</reference>
<name>A0ABT4YDG3_METRE</name>
<gene>
    <name evidence="3" type="ORF">NNO07_28125</name>
</gene>
<dbReference type="RefSeq" id="WP_271472669.1">
    <property type="nucleotide sequence ID" value="NZ_JANEWF010000125.1"/>
</dbReference>
<organism evidence="3 4">
    <name type="scientific">Metapseudomonas resinovorans</name>
    <name type="common">Pseudomonas resinovorans</name>
    <dbReference type="NCBI Taxonomy" id="53412"/>
    <lineage>
        <taxon>Bacteria</taxon>
        <taxon>Pseudomonadati</taxon>
        <taxon>Pseudomonadota</taxon>
        <taxon>Gammaproteobacteria</taxon>
        <taxon>Pseudomonadales</taxon>
        <taxon>Pseudomonadaceae</taxon>
        <taxon>Metapseudomonas</taxon>
    </lineage>
</organism>
<evidence type="ECO:0000256" key="1">
    <source>
        <dbReference type="SAM" id="MobiDB-lite"/>
    </source>
</evidence>
<feature type="non-terminal residue" evidence="3">
    <location>
        <position position="1"/>
    </location>
</feature>
<dbReference type="EMBL" id="JANEWF010000125">
    <property type="protein sequence ID" value="MDA8486933.1"/>
    <property type="molecule type" value="Genomic_DNA"/>
</dbReference>
<evidence type="ECO:0000313" key="3">
    <source>
        <dbReference type="EMBL" id="MDA8486933.1"/>
    </source>
</evidence>
<feature type="domain" description="DUF5625" evidence="2">
    <location>
        <begin position="1"/>
        <end position="111"/>
    </location>
</feature>
<feature type="region of interest" description="Disordered" evidence="1">
    <location>
        <begin position="17"/>
        <end position="36"/>
    </location>
</feature>
<evidence type="ECO:0000313" key="4">
    <source>
        <dbReference type="Proteomes" id="UP001211689"/>
    </source>
</evidence>
<proteinExistence type="predicted"/>
<keyword evidence="4" id="KW-1185">Reference proteome</keyword>
<accession>A0ABT4YDG3</accession>
<evidence type="ECO:0000259" key="2">
    <source>
        <dbReference type="Pfam" id="PF18539"/>
    </source>
</evidence>
<comment type="caution">
    <text evidence="3">The sequence shown here is derived from an EMBL/GenBank/DDBJ whole genome shotgun (WGS) entry which is preliminary data.</text>
</comment>
<dbReference type="Pfam" id="PF18539">
    <property type="entry name" value="DUF5625"/>
    <property type="match status" value="1"/>
</dbReference>
<sequence length="113" mass="12601">YQLALLFVQADTRRGREEQDKIFGTGGVPTPSHASDPEVLRHISGVPIPLHVRLVKDGEVLMDEVVHTSAVDFFQAINYGGQRKSVTGRAAQVIWLDPGNYFLEARTVQETRE</sequence>
<dbReference type="Proteomes" id="UP001211689">
    <property type="component" value="Unassembled WGS sequence"/>
</dbReference>